<sequence>MSERTRREYLKDFGIAAGVVGAAGCLGGGEDEETPTNTATDTPETTSSDPTTEENTTEGEETTEEETTTETSQDLEGYGLDMLTWIPETRNQDIANFIYARPSDIAEDIGAQAVSEYDDQGVFSPQYWTDIGMEQVSEGLAAWPATIWVVDEDVTKELEESFGSAEEYNGFDIYQGTEELSDGEEGDFVIAYDGEIVVEGLGASLPENYSEETIIPIVETIQSENPTSLVDGTPILDGLSKRDISDGFDIYLEENVRGSSPISESEGRYPGANFDYQSEGVEVDNFVIESNGQITETEEDVRGIGMPDDTYDLGHLGVKLF</sequence>
<gene>
    <name evidence="2" type="ORF">HSR122_1557</name>
</gene>
<accession>A0A897N9H1</accession>
<dbReference type="GeneID" id="68852183"/>
<feature type="region of interest" description="Disordered" evidence="1">
    <location>
        <begin position="22"/>
        <end position="76"/>
    </location>
</feature>
<feature type="compositionally biased region" description="Acidic residues" evidence="1">
    <location>
        <begin position="51"/>
        <end position="68"/>
    </location>
</feature>
<dbReference type="PROSITE" id="PS51257">
    <property type="entry name" value="PROKAR_LIPOPROTEIN"/>
    <property type="match status" value="1"/>
</dbReference>
<dbReference type="Proteomes" id="UP000662973">
    <property type="component" value="Chromosome"/>
</dbReference>
<protein>
    <submittedName>
        <fullName evidence="2">Uncharacterized protein</fullName>
    </submittedName>
</protein>
<dbReference type="KEGG" id="hds:HSR122_1557"/>
<evidence type="ECO:0000313" key="3">
    <source>
        <dbReference type="Proteomes" id="UP000662973"/>
    </source>
</evidence>
<keyword evidence="3" id="KW-1185">Reference proteome</keyword>
<reference evidence="2 3" key="1">
    <citation type="submission" date="2020-11" db="EMBL/GenBank/DDBJ databases">
        <title>Carbohydrate-dependent, anaerobic sulfur respiration: A novel catabolism in halophilic archaea.</title>
        <authorList>
            <person name="Sorokin D.Y."/>
            <person name="Messina E."/>
            <person name="Smedile F."/>
            <person name="La Cono V."/>
            <person name="Hallsworth J.E."/>
            <person name="Yakimov M.M."/>
        </authorList>
    </citation>
    <scope>NUCLEOTIDE SEQUENCE [LARGE SCALE GENOMIC DNA]</scope>
    <source>
        <strain evidence="2 3">HSR12-2</strain>
    </source>
</reference>
<proteinExistence type="predicted"/>
<dbReference type="AlphaFoldDB" id="A0A897N9H1"/>
<name>A0A897N9H1_9EURY</name>
<evidence type="ECO:0000313" key="2">
    <source>
        <dbReference type="EMBL" id="QSG08948.1"/>
    </source>
</evidence>
<evidence type="ECO:0000256" key="1">
    <source>
        <dbReference type="SAM" id="MobiDB-lite"/>
    </source>
</evidence>
<dbReference type="RefSeq" id="WP_229112155.1">
    <property type="nucleotide sequence ID" value="NZ_CP064788.1"/>
</dbReference>
<dbReference type="EMBL" id="CP064788">
    <property type="protein sequence ID" value="QSG08948.1"/>
    <property type="molecule type" value="Genomic_DNA"/>
</dbReference>
<feature type="compositionally biased region" description="Low complexity" evidence="1">
    <location>
        <begin position="35"/>
        <end position="50"/>
    </location>
</feature>
<organism evidence="2 3">
    <name type="scientific">Halapricum desulfuricans</name>
    <dbReference type="NCBI Taxonomy" id="2841257"/>
    <lineage>
        <taxon>Archaea</taxon>
        <taxon>Methanobacteriati</taxon>
        <taxon>Methanobacteriota</taxon>
        <taxon>Stenosarchaea group</taxon>
        <taxon>Halobacteria</taxon>
        <taxon>Halobacteriales</taxon>
        <taxon>Haloarculaceae</taxon>
        <taxon>Halapricum</taxon>
    </lineage>
</organism>